<dbReference type="STRING" id="768710.DesyoDRAFT_0474"/>
<evidence type="ECO:0000313" key="1">
    <source>
        <dbReference type="EMBL" id="EHQ87664.1"/>
    </source>
</evidence>
<gene>
    <name evidence="1" type="ORF">DesyoDRAFT_0474</name>
</gene>
<keyword evidence="2" id="KW-1185">Reference proteome</keyword>
<dbReference type="Pfam" id="PF10133">
    <property type="entry name" value="CooT"/>
    <property type="match status" value="1"/>
</dbReference>
<organism evidence="1 2">
    <name type="scientific">Desulfosporosinus youngiae DSM 17734</name>
    <dbReference type="NCBI Taxonomy" id="768710"/>
    <lineage>
        <taxon>Bacteria</taxon>
        <taxon>Bacillati</taxon>
        <taxon>Bacillota</taxon>
        <taxon>Clostridia</taxon>
        <taxon>Eubacteriales</taxon>
        <taxon>Desulfitobacteriaceae</taxon>
        <taxon>Desulfosporosinus</taxon>
    </lineage>
</organism>
<dbReference type="RefSeq" id="WP_007778909.1">
    <property type="nucleotide sequence ID" value="NZ_CM001441.1"/>
</dbReference>
<protein>
    <submittedName>
        <fullName evidence="1">Putative RNA-binding protein</fullName>
    </submittedName>
</protein>
<evidence type="ECO:0000313" key="2">
    <source>
        <dbReference type="Proteomes" id="UP000005104"/>
    </source>
</evidence>
<dbReference type="AlphaFoldDB" id="H5XS52"/>
<dbReference type="Proteomes" id="UP000005104">
    <property type="component" value="Chromosome"/>
</dbReference>
<proteinExistence type="predicted"/>
<dbReference type="OrthoDB" id="5422162at2"/>
<accession>H5XS52</accession>
<sequence>MCESNVYLKDGENEVMIMESVDTIVPCENGLNLMDIMGRQLFVPAKIKGMTLLNHRIILEKLT</sequence>
<reference evidence="1 2" key="1">
    <citation type="submission" date="2011-11" db="EMBL/GenBank/DDBJ databases">
        <title>The Noncontiguous Finished genome of Desulfosporosinus youngiae DSM 17734.</title>
        <authorList>
            <consortium name="US DOE Joint Genome Institute (JGI-PGF)"/>
            <person name="Lucas S."/>
            <person name="Han J."/>
            <person name="Lapidus A."/>
            <person name="Cheng J.-F."/>
            <person name="Goodwin L."/>
            <person name="Pitluck S."/>
            <person name="Peters L."/>
            <person name="Ovchinnikova G."/>
            <person name="Lu M."/>
            <person name="Land M.L."/>
            <person name="Hauser L."/>
            <person name="Pester M."/>
            <person name="Spring S."/>
            <person name="Ollivier B."/>
            <person name="Rattei T."/>
            <person name="Klenk H.-P."/>
            <person name="Wagner M."/>
            <person name="Loy A."/>
            <person name="Woyke T.J."/>
        </authorList>
    </citation>
    <scope>NUCLEOTIDE SEQUENCE [LARGE SCALE GENOMIC DNA]</scope>
    <source>
        <strain evidence="1 2">DSM 17734</strain>
    </source>
</reference>
<name>H5XS52_9FIRM</name>
<dbReference type="HOGENOM" id="CLU_200895_0_0_9"/>
<dbReference type="EMBL" id="CM001441">
    <property type="protein sequence ID" value="EHQ87664.1"/>
    <property type="molecule type" value="Genomic_DNA"/>
</dbReference>
<dbReference type="InterPro" id="IPR019300">
    <property type="entry name" value="CooT"/>
</dbReference>
<dbReference type="eggNOG" id="COG1532">
    <property type="taxonomic scope" value="Bacteria"/>
</dbReference>